<gene>
    <name evidence="1" type="ORF">R7226_18275</name>
</gene>
<proteinExistence type="predicted"/>
<evidence type="ECO:0008006" key="3">
    <source>
        <dbReference type="Google" id="ProtNLM"/>
    </source>
</evidence>
<dbReference type="RefSeq" id="WP_318598682.1">
    <property type="nucleotide sequence ID" value="NZ_JAWSTH010000052.1"/>
</dbReference>
<comment type="caution">
    <text evidence="1">The sequence shown here is derived from an EMBL/GenBank/DDBJ whole genome shotgun (WGS) entry which is preliminary data.</text>
</comment>
<accession>A0ABU4HUT1</accession>
<dbReference type="EMBL" id="JAWSTH010000052">
    <property type="protein sequence ID" value="MDW5596300.1"/>
    <property type="molecule type" value="Genomic_DNA"/>
</dbReference>
<evidence type="ECO:0000313" key="1">
    <source>
        <dbReference type="EMBL" id="MDW5596300.1"/>
    </source>
</evidence>
<evidence type="ECO:0000313" key="2">
    <source>
        <dbReference type="Proteomes" id="UP001284601"/>
    </source>
</evidence>
<protein>
    <recommendedName>
        <fullName evidence="3">IacB protein</fullName>
    </recommendedName>
</protein>
<organism evidence="1 2">
    <name type="scientific">Conexibacter stalactiti</name>
    <dbReference type="NCBI Taxonomy" id="1940611"/>
    <lineage>
        <taxon>Bacteria</taxon>
        <taxon>Bacillati</taxon>
        <taxon>Actinomycetota</taxon>
        <taxon>Thermoleophilia</taxon>
        <taxon>Solirubrobacterales</taxon>
        <taxon>Conexibacteraceae</taxon>
        <taxon>Conexibacter</taxon>
    </lineage>
</organism>
<keyword evidence="2" id="KW-1185">Reference proteome</keyword>
<sequence>MDLRREQPEQLRVLFAFGLTPDFYRADTEHVNACVAAFDTAFDGLHARFGVTVLASMDDDQLQVGPSAAWPWTAYVIADAPSTEAVIAVCNIVRETPVLENRLWKYVKVEARIGRPLFFARS</sequence>
<dbReference type="Proteomes" id="UP001284601">
    <property type="component" value="Unassembled WGS sequence"/>
</dbReference>
<name>A0ABU4HUT1_9ACTN</name>
<reference evidence="2" key="1">
    <citation type="submission" date="2023-07" db="EMBL/GenBank/DDBJ databases">
        <title>Conexibacter stalactiti sp. nov., isolated from stalactites in a lava cave and emended description of the genus Conexibacter.</title>
        <authorList>
            <person name="Lee S.D."/>
        </authorList>
    </citation>
    <scope>NUCLEOTIDE SEQUENCE [LARGE SCALE GENOMIC DNA]</scope>
    <source>
        <strain evidence="2">KCTC 39840</strain>
    </source>
</reference>